<dbReference type="Pfam" id="PF01584">
    <property type="entry name" value="CheW"/>
    <property type="match status" value="1"/>
</dbReference>
<feature type="domain" description="CheW-like" evidence="1">
    <location>
        <begin position="18"/>
        <end position="161"/>
    </location>
</feature>
<accession>A0A261SLV0</accession>
<sequence length="173" mass="18325">MSPVPGTPLSGHRAAAQRRLFLRFSIGADVYVLDTREVLQVLPLAPCKQIPGMPPWVAGLAMHRGRALPVVDVTALATGRAAARLTSTRVAVVDSPAPGGGRAPLGLILEKATETAHYDPSAFLPSGLDHRDAPYLGPVLETGGTLLQWLRVDELVPAAARERLFGAAREAQE</sequence>
<dbReference type="Gene3D" id="2.40.50.180">
    <property type="entry name" value="CheA-289, Domain 4"/>
    <property type="match status" value="1"/>
</dbReference>
<dbReference type="InterPro" id="IPR039315">
    <property type="entry name" value="CheW"/>
</dbReference>
<dbReference type="GO" id="GO:0005829">
    <property type="term" value="C:cytosol"/>
    <property type="evidence" value="ECO:0007669"/>
    <property type="project" value="TreeGrafter"/>
</dbReference>
<reference evidence="3" key="1">
    <citation type="submission" date="2017-05" db="EMBL/GenBank/DDBJ databases">
        <title>Complete and WGS of Bordetella genogroups.</title>
        <authorList>
            <person name="Spilker T."/>
            <person name="Lipuma J."/>
        </authorList>
    </citation>
    <scope>NUCLEOTIDE SEQUENCE [LARGE SCALE GENOMIC DNA]</scope>
    <source>
        <strain evidence="3">AU16122</strain>
    </source>
</reference>
<dbReference type="SUPFAM" id="SSF50341">
    <property type="entry name" value="CheW-like"/>
    <property type="match status" value="1"/>
</dbReference>
<dbReference type="GO" id="GO:0006935">
    <property type="term" value="P:chemotaxis"/>
    <property type="evidence" value="ECO:0007669"/>
    <property type="project" value="InterPro"/>
</dbReference>
<keyword evidence="3" id="KW-1185">Reference proteome</keyword>
<dbReference type="PANTHER" id="PTHR22617:SF43">
    <property type="entry name" value="PROTEIN PILI"/>
    <property type="match status" value="1"/>
</dbReference>
<organism evidence="2 3">
    <name type="scientific">Bordetella genomosp. 10</name>
    <dbReference type="NCBI Taxonomy" id="1416804"/>
    <lineage>
        <taxon>Bacteria</taxon>
        <taxon>Pseudomonadati</taxon>
        <taxon>Pseudomonadota</taxon>
        <taxon>Betaproteobacteria</taxon>
        <taxon>Burkholderiales</taxon>
        <taxon>Alcaligenaceae</taxon>
        <taxon>Bordetella</taxon>
    </lineage>
</organism>
<evidence type="ECO:0000259" key="1">
    <source>
        <dbReference type="PROSITE" id="PS50851"/>
    </source>
</evidence>
<dbReference type="InterPro" id="IPR036061">
    <property type="entry name" value="CheW-like_dom_sf"/>
</dbReference>
<name>A0A261SLV0_9BORD</name>
<dbReference type="PANTHER" id="PTHR22617">
    <property type="entry name" value="CHEMOTAXIS SENSOR HISTIDINE KINASE-RELATED"/>
    <property type="match status" value="1"/>
</dbReference>
<evidence type="ECO:0000313" key="2">
    <source>
        <dbReference type="EMBL" id="OZI38394.1"/>
    </source>
</evidence>
<comment type="caution">
    <text evidence="2">The sequence shown here is derived from an EMBL/GenBank/DDBJ whole genome shotgun (WGS) entry which is preliminary data.</text>
</comment>
<dbReference type="InterPro" id="IPR002545">
    <property type="entry name" value="CheW-lke_dom"/>
</dbReference>
<dbReference type="Gene3D" id="2.30.30.40">
    <property type="entry name" value="SH3 Domains"/>
    <property type="match status" value="1"/>
</dbReference>
<dbReference type="OrthoDB" id="21913at2"/>
<proteinExistence type="predicted"/>
<dbReference type="PROSITE" id="PS50851">
    <property type="entry name" value="CHEW"/>
    <property type="match status" value="1"/>
</dbReference>
<dbReference type="RefSeq" id="WP_094852488.1">
    <property type="nucleotide sequence ID" value="NZ_NEVM01000001.1"/>
</dbReference>
<dbReference type="SMART" id="SM00260">
    <property type="entry name" value="CheW"/>
    <property type="match status" value="1"/>
</dbReference>
<dbReference type="EMBL" id="NEVM01000001">
    <property type="protein sequence ID" value="OZI38394.1"/>
    <property type="molecule type" value="Genomic_DNA"/>
</dbReference>
<dbReference type="AlphaFoldDB" id="A0A261SLV0"/>
<dbReference type="Proteomes" id="UP000216020">
    <property type="component" value="Unassembled WGS sequence"/>
</dbReference>
<protein>
    <recommendedName>
        <fullName evidence="1">CheW-like domain-containing protein</fullName>
    </recommendedName>
</protein>
<gene>
    <name evidence="2" type="ORF">CAL29_08785</name>
</gene>
<evidence type="ECO:0000313" key="3">
    <source>
        <dbReference type="Proteomes" id="UP000216020"/>
    </source>
</evidence>
<dbReference type="GO" id="GO:0007165">
    <property type="term" value="P:signal transduction"/>
    <property type="evidence" value="ECO:0007669"/>
    <property type="project" value="InterPro"/>
</dbReference>